<evidence type="ECO:0000313" key="1">
    <source>
        <dbReference type="EMBL" id="MDO6545067.1"/>
    </source>
</evidence>
<protein>
    <submittedName>
        <fullName evidence="1">Uncharacterized protein</fullName>
    </submittedName>
</protein>
<dbReference type="EMBL" id="JAUOPU010000038">
    <property type="protein sequence ID" value="MDO6545067.1"/>
    <property type="molecule type" value="Genomic_DNA"/>
</dbReference>
<sequence length="44" mass="4943">MSKWVGAANQVLTLGNIFGVIKVHLAEYPPLTLFWLLITIKCDQ</sequence>
<reference evidence="1" key="1">
    <citation type="submission" date="2023-07" db="EMBL/GenBank/DDBJ databases">
        <title>Genome content predicts the carbon catabolic preferences of heterotrophic bacteria.</title>
        <authorList>
            <person name="Gralka M."/>
        </authorList>
    </citation>
    <scope>NUCLEOTIDE SEQUENCE</scope>
    <source>
        <strain evidence="1">G2M05</strain>
    </source>
</reference>
<evidence type="ECO:0000313" key="2">
    <source>
        <dbReference type="Proteomes" id="UP001170624"/>
    </source>
</evidence>
<dbReference type="Proteomes" id="UP001170624">
    <property type="component" value="Unassembled WGS sequence"/>
</dbReference>
<accession>A0AAW7Y925</accession>
<dbReference type="RefSeq" id="WP_303501507.1">
    <property type="nucleotide sequence ID" value="NZ_JAUOPU010000038.1"/>
</dbReference>
<gene>
    <name evidence="1" type="ORF">Q4568_21240</name>
</gene>
<name>A0AAW7Y925_9GAMM</name>
<dbReference type="AlphaFoldDB" id="A0AAW7Y925"/>
<proteinExistence type="predicted"/>
<comment type="caution">
    <text evidence="1">The sequence shown here is derived from an EMBL/GenBank/DDBJ whole genome shotgun (WGS) entry which is preliminary data.</text>
</comment>
<organism evidence="1 2">
    <name type="scientific">Photobacterium sanguinicancri</name>
    <dbReference type="NCBI Taxonomy" id="875932"/>
    <lineage>
        <taxon>Bacteria</taxon>
        <taxon>Pseudomonadati</taxon>
        <taxon>Pseudomonadota</taxon>
        <taxon>Gammaproteobacteria</taxon>
        <taxon>Vibrionales</taxon>
        <taxon>Vibrionaceae</taxon>
        <taxon>Photobacterium</taxon>
    </lineage>
</organism>